<proteinExistence type="predicted"/>
<reference evidence="1 2" key="1">
    <citation type="journal article" date="2021" name="Elife">
        <title>Chloroplast acquisition without the gene transfer in kleptoplastic sea slugs, Plakobranchus ocellatus.</title>
        <authorList>
            <person name="Maeda T."/>
            <person name="Takahashi S."/>
            <person name="Yoshida T."/>
            <person name="Shimamura S."/>
            <person name="Takaki Y."/>
            <person name="Nagai Y."/>
            <person name="Toyoda A."/>
            <person name="Suzuki Y."/>
            <person name="Arimoto A."/>
            <person name="Ishii H."/>
            <person name="Satoh N."/>
            <person name="Nishiyama T."/>
            <person name="Hasebe M."/>
            <person name="Maruyama T."/>
            <person name="Minagawa J."/>
            <person name="Obokata J."/>
            <person name="Shigenobu S."/>
        </authorList>
    </citation>
    <scope>NUCLEOTIDE SEQUENCE [LARGE SCALE GENOMIC DNA]</scope>
</reference>
<evidence type="ECO:0000313" key="2">
    <source>
        <dbReference type="Proteomes" id="UP000735302"/>
    </source>
</evidence>
<evidence type="ECO:0000313" key="1">
    <source>
        <dbReference type="EMBL" id="GFN77556.1"/>
    </source>
</evidence>
<organism evidence="1 2">
    <name type="scientific">Plakobranchus ocellatus</name>
    <dbReference type="NCBI Taxonomy" id="259542"/>
    <lineage>
        <taxon>Eukaryota</taxon>
        <taxon>Metazoa</taxon>
        <taxon>Spiralia</taxon>
        <taxon>Lophotrochozoa</taxon>
        <taxon>Mollusca</taxon>
        <taxon>Gastropoda</taxon>
        <taxon>Heterobranchia</taxon>
        <taxon>Euthyneura</taxon>
        <taxon>Panpulmonata</taxon>
        <taxon>Sacoglossa</taxon>
        <taxon>Placobranchoidea</taxon>
        <taxon>Plakobranchidae</taxon>
        <taxon>Plakobranchus</taxon>
    </lineage>
</organism>
<keyword evidence="2" id="KW-1185">Reference proteome</keyword>
<dbReference type="AlphaFoldDB" id="A0AAV3Y5Z8"/>
<dbReference type="EMBL" id="BLXT01000492">
    <property type="protein sequence ID" value="GFN77556.1"/>
    <property type="molecule type" value="Genomic_DNA"/>
</dbReference>
<dbReference type="Proteomes" id="UP000735302">
    <property type="component" value="Unassembled WGS sequence"/>
</dbReference>
<sequence>MSTNNQRSYFKCKRLDQITRYSTYLIPSAVVRVITISPRGCARKDSTAHADRVLGVKDNLQSEMEDEMLQLASEKAVLVVTICTELGDQKRTRDLHVPILRREI</sequence>
<name>A0AAV3Y5Z8_9GAST</name>
<accession>A0AAV3Y5Z8</accession>
<comment type="caution">
    <text evidence="1">The sequence shown here is derived from an EMBL/GenBank/DDBJ whole genome shotgun (WGS) entry which is preliminary data.</text>
</comment>
<protein>
    <submittedName>
        <fullName evidence="1">Uncharacterized protein</fullName>
    </submittedName>
</protein>
<gene>
    <name evidence="1" type="ORF">PoB_000406200</name>
</gene>